<dbReference type="Pfam" id="PF04972">
    <property type="entry name" value="BON"/>
    <property type="match status" value="1"/>
</dbReference>
<keyword evidence="4" id="KW-1185">Reference proteome</keyword>
<dbReference type="EMBL" id="JANRMI010000003">
    <property type="protein sequence ID" value="MDG0817133.1"/>
    <property type="molecule type" value="Genomic_DNA"/>
</dbReference>
<dbReference type="RefSeq" id="WP_277578609.1">
    <property type="nucleotide sequence ID" value="NZ_JANRMI010000003.1"/>
</dbReference>
<dbReference type="PANTHER" id="PTHR34700:SF8">
    <property type="entry name" value="POTASSIUM BINDING PROTEIN KBP"/>
    <property type="match status" value="1"/>
</dbReference>
<dbReference type="InterPro" id="IPR018392">
    <property type="entry name" value="LysM"/>
</dbReference>
<dbReference type="InterPro" id="IPR036779">
    <property type="entry name" value="LysM_dom_sf"/>
</dbReference>
<name>A0ABT6DJU0_9BACT</name>
<evidence type="ECO:0000259" key="2">
    <source>
        <dbReference type="PROSITE" id="PS51782"/>
    </source>
</evidence>
<feature type="domain" description="LysM" evidence="2">
    <location>
        <begin position="100"/>
        <end position="149"/>
    </location>
</feature>
<dbReference type="InterPro" id="IPR052196">
    <property type="entry name" value="Bact_Kbp"/>
</dbReference>
<protein>
    <submittedName>
        <fullName evidence="3">Peptidoglycan-binding protein LysM</fullName>
    </submittedName>
</protein>
<evidence type="ECO:0000313" key="4">
    <source>
        <dbReference type="Proteomes" id="UP001152321"/>
    </source>
</evidence>
<comment type="caution">
    <text evidence="3">The sequence shown here is derived from an EMBL/GenBank/DDBJ whole genome shotgun (WGS) entry which is preliminary data.</text>
</comment>
<gene>
    <name evidence="3" type="primary">lysM</name>
    <name evidence="3" type="ORF">NWE73_12195</name>
</gene>
<evidence type="ECO:0000313" key="3">
    <source>
        <dbReference type="EMBL" id="MDG0817133.1"/>
    </source>
</evidence>
<dbReference type="InterPro" id="IPR007055">
    <property type="entry name" value="BON_dom"/>
</dbReference>
<sequence length="162" mass="17741">MGLISFFKDAGEKLFHSKDAKAAEASSLNTESIKKYIQTQGLRVDNLEIGFDSVRDTVTVAGKVADQATKEKVLLCCGNINGVANVDDRLTVTNPAPASQYYTVKSGDTLSKISKELYGDANKYNLIFEANRPMLSHPDKIYPGQNLRIPPQATSQQKMAQL</sequence>
<dbReference type="PANTHER" id="PTHR34700">
    <property type="entry name" value="POTASSIUM BINDING PROTEIN KBP"/>
    <property type="match status" value="1"/>
</dbReference>
<dbReference type="SUPFAM" id="SSF54106">
    <property type="entry name" value="LysM domain"/>
    <property type="match status" value="1"/>
</dbReference>
<dbReference type="Gene3D" id="3.10.350.10">
    <property type="entry name" value="LysM domain"/>
    <property type="match status" value="1"/>
</dbReference>
<accession>A0ABT6DJU0</accession>
<dbReference type="CDD" id="cd00118">
    <property type="entry name" value="LysM"/>
    <property type="match status" value="1"/>
</dbReference>
<dbReference type="PROSITE" id="PS51782">
    <property type="entry name" value="LYSM"/>
    <property type="match status" value="1"/>
</dbReference>
<reference evidence="3" key="1">
    <citation type="submission" date="2022-08" db="EMBL/GenBank/DDBJ databases">
        <title>Novel Bdellovibrio Species Isolated from Svalbard: Designation Bdellovibrio svalbardensis.</title>
        <authorList>
            <person name="Mitchell R.J."/>
            <person name="Choi S.Y."/>
        </authorList>
    </citation>
    <scope>NUCLEOTIDE SEQUENCE</scope>
    <source>
        <strain evidence="3">PAP01</strain>
    </source>
</reference>
<dbReference type="SMART" id="SM00257">
    <property type="entry name" value="LysM"/>
    <property type="match status" value="1"/>
</dbReference>
<feature type="domain" description="BON" evidence="1">
    <location>
        <begin position="24"/>
        <end position="94"/>
    </location>
</feature>
<dbReference type="Gene3D" id="3.30.1340.30">
    <property type="match status" value="1"/>
</dbReference>
<evidence type="ECO:0000259" key="1">
    <source>
        <dbReference type="PROSITE" id="PS50914"/>
    </source>
</evidence>
<proteinExistence type="predicted"/>
<dbReference type="NCBIfam" id="NF008399">
    <property type="entry name" value="PRK11198.1"/>
    <property type="match status" value="1"/>
</dbReference>
<dbReference type="PROSITE" id="PS50914">
    <property type="entry name" value="BON"/>
    <property type="match status" value="1"/>
</dbReference>
<dbReference type="Proteomes" id="UP001152321">
    <property type="component" value="Unassembled WGS sequence"/>
</dbReference>
<organism evidence="3 4">
    <name type="scientific">Bdellovibrio svalbardensis</name>
    <dbReference type="NCBI Taxonomy" id="2972972"/>
    <lineage>
        <taxon>Bacteria</taxon>
        <taxon>Pseudomonadati</taxon>
        <taxon>Bdellovibrionota</taxon>
        <taxon>Bdellovibrionia</taxon>
        <taxon>Bdellovibrionales</taxon>
        <taxon>Pseudobdellovibrionaceae</taxon>
        <taxon>Bdellovibrio</taxon>
    </lineage>
</organism>
<dbReference type="Pfam" id="PF01476">
    <property type="entry name" value="LysM"/>
    <property type="match status" value="1"/>
</dbReference>